<accession>A0ABR9ZK47</accession>
<dbReference type="InterPro" id="IPR000064">
    <property type="entry name" value="NLP_P60_dom"/>
</dbReference>
<organism evidence="7 8">
    <name type="scientific">Corynebacterium suicordis DSM 45110</name>
    <dbReference type="NCBI Taxonomy" id="1121369"/>
    <lineage>
        <taxon>Bacteria</taxon>
        <taxon>Bacillati</taxon>
        <taxon>Actinomycetota</taxon>
        <taxon>Actinomycetes</taxon>
        <taxon>Mycobacteriales</taxon>
        <taxon>Corynebacteriaceae</taxon>
        <taxon>Corynebacterium</taxon>
    </lineage>
</organism>
<dbReference type="Gene3D" id="3.90.1720.10">
    <property type="entry name" value="endopeptidase domain like (from Nostoc punctiforme)"/>
    <property type="match status" value="1"/>
</dbReference>
<comment type="similarity">
    <text evidence="1">Belongs to the peptidase C40 family.</text>
</comment>
<comment type="caution">
    <text evidence="7">The sequence shown here is derived from an EMBL/GenBank/DDBJ whole genome shotgun (WGS) entry which is preliminary data.</text>
</comment>
<evidence type="ECO:0000256" key="5">
    <source>
        <dbReference type="SAM" id="MobiDB-lite"/>
    </source>
</evidence>
<keyword evidence="8" id="KW-1185">Reference proteome</keyword>
<dbReference type="Proteomes" id="UP000635902">
    <property type="component" value="Unassembled WGS sequence"/>
</dbReference>
<evidence type="ECO:0000256" key="3">
    <source>
        <dbReference type="ARBA" id="ARBA00022801"/>
    </source>
</evidence>
<dbReference type="Pfam" id="PF00877">
    <property type="entry name" value="NLPC_P60"/>
    <property type="match status" value="1"/>
</dbReference>
<reference evidence="7 8" key="1">
    <citation type="submission" date="2020-10" db="EMBL/GenBank/DDBJ databases">
        <title>Novel species in genus Corynebacterium.</title>
        <authorList>
            <person name="Zhang G."/>
        </authorList>
    </citation>
    <scope>NUCLEOTIDE SEQUENCE [LARGE SCALE GENOMIC DNA]</scope>
    <source>
        <strain evidence="7 8">DSM 45110</strain>
    </source>
</reference>
<feature type="domain" description="NlpC/P60" evidence="6">
    <location>
        <begin position="238"/>
        <end position="352"/>
    </location>
</feature>
<name>A0ABR9ZK47_9CORY</name>
<evidence type="ECO:0000256" key="2">
    <source>
        <dbReference type="ARBA" id="ARBA00022670"/>
    </source>
</evidence>
<keyword evidence="3" id="KW-0378">Hydrolase</keyword>
<evidence type="ECO:0000313" key="8">
    <source>
        <dbReference type="Proteomes" id="UP000635902"/>
    </source>
</evidence>
<evidence type="ECO:0000259" key="6">
    <source>
        <dbReference type="PROSITE" id="PS51935"/>
    </source>
</evidence>
<dbReference type="PROSITE" id="PS51935">
    <property type="entry name" value="NLPC_P60"/>
    <property type="match status" value="1"/>
</dbReference>
<sequence length="352" mass="35655">MNLLELIQPLAQLAPSPLSAGHTALPRDTDLDLAREIPVRLAGALEGEAGVAIERSLSKGADDVQQALEAGSAVDRIARRAEQAVDSAIQDITVIAKECLQACAAAMVSSLASTGVLGGMAAAKVPAIVDEYWLRAHERLAALGRELSGLTVEINGVPFPDVGVGPKDGSITGNPRGAVGSALPASPAAAETPALLSSADSTSAGVPPIEPIPSDSSTADPALPSPTDADTVVVSAPSPEAAKAVEAARSALGTPYQWGGTAPGVGLDCSGLTQWAYAQAGVDIPRTAQQQAMGTPVDASNLLPGDLAVWDGHVAMLTGDGQMIEAGDPVQISPVRTENIGMNFLGFYRPTG</sequence>
<gene>
    <name evidence="7" type="ORF">IRY30_02675</name>
</gene>
<keyword evidence="2" id="KW-0645">Protease</keyword>
<dbReference type="InterPro" id="IPR038765">
    <property type="entry name" value="Papain-like_cys_pep_sf"/>
</dbReference>
<dbReference type="EMBL" id="JADKMY010000001">
    <property type="protein sequence ID" value="MBF4552987.1"/>
    <property type="molecule type" value="Genomic_DNA"/>
</dbReference>
<evidence type="ECO:0000256" key="4">
    <source>
        <dbReference type="ARBA" id="ARBA00022807"/>
    </source>
</evidence>
<evidence type="ECO:0000256" key="1">
    <source>
        <dbReference type="ARBA" id="ARBA00007074"/>
    </source>
</evidence>
<feature type="region of interest" description="Disordered" evidence="5">
    <location>
        <begin position="191"/>
        <end position="232"/>
    </location>
</feature>
<proteinExistence type="inferred from homology"/>
<protein>
    <submittedName>
        <fullName evidence="7">C40 family peptidase</fullName>
    </submittedName>
</protein>
<keyword evidence="4" id="KW-0788">Thiol protease</keyword>
<dbReference type="PANTHER" id="PTHR47359">
    <property type="entry name" value="PEPTIDOGLYCAN DL-ENDOPEPTIDASE CWLO"/>
    <property type="match status" value="1"/>
</dbReference>
<dbReference type="InterPro" id="IPR051794">
    <property type="entry name" value="PG_Endopeptidase_C40"/>
</dbReference>
<evidence type="ECO:0000313" key="7">
    <source>
        <dbReference type="EMBL" id="MBF4552987.1"/>
    </source>
</evidence>
<dbReference type="SUPFAM" id="SSF54001">
    <property type="entry name" value="Cysteine proteinases"/>
    <property type="match status" value="1"/>
</dbReference>
<dbReference type="RefSeq" id="WP_194555846.1">
    <property type="nucleotide sequence ID" value="NZ_JADKMY010000001.1"/>
</dbReference>
<dbReference type="PANTHER" id="PTHR47359:SF3">
    <property type="entry name" value="NLP_P60 DOMAIN-CONTAINING PROTEIN-RELATED"/>
    <property type="match status" value="1"/>
</dbReference>